<dbReference type="VEuPathDB" id="VectorBase:ASIC008347"/>
<feature type="transmembrane region" description="Helical" evidence="10">
    <location>
        <begin position="130"/>
        <end position="151"/>
    </location>
</feature>
<dbReference type="GO" id="GO:0007165">
    <property type="term" value="P:signal transduction"/>
    <property type="evidence" value="ECO:0007669"/>
    <property type="project" value="UniProtKB-KW"/>
</dbReference>
<keyword evidence="8" id="KW-0675">Receptor</keyword>
<dbReference type="OrthoDB" id="6765072at2759"/>
<keyword evidence="6 10" id="KW-1133">Transmembrane helix</keyword>
<keyword evidence="13" id="KW-1185">Reference proteome</keyword>
<evidence type="ECO:0000256" key="2">
    <source>
        <dbReference type="ARBA" id="ARBA00022475"/>
    </source>
</evidence>
<comment type="subcellular location">
    <subcellularLocation>
        <location evidence="1">Cell membrane</location>
        <topology evidence="1">Multi-pass membrane protein</topology>
    </subcellularLocation>
</comment>
<dbReference type="OMA" id="RISSHMA"/>
<dbReference type="InterPro" id="IPR004117">
    <property type="entry name" value="7tm6_olfct_rcpt"/>
</dbReference>
<proteinExistence type="predicted"/>
<dbReference type="GO" id="GO:0005886">
    <property type="term" value="C:plasma membrane"/>
    <property type="evidence" value="ECO:0007669"/>
    <property type="project" value="UniProtKB-SubCell"/>
</dbReference>
<evidence type="ECO:0000256" key="4">
    <source>
        <dbReference type="ARBA" id="ARBA00022692"/>
    </source>
</evidence>
<dbReference type="Pfam" id="PF02949">
    <property type="entry name" value="7tm_6"/>
    <property type="match status" value="1"/>
</dbReference>
<feature type="transmembrane region" description="Helical" evidence="10">
    <location>
        <begin position="175"/>
        <end position="196"/>
    </location>
</feature>
<evidence type="ECO:0000313" key="12">
    <source>
        <dbReference type="EnsemblMetazoa" id="ASIC008347-PA"/>
    </source>
</evidence>
<protein>
    <recommendedName>
        <fullName evidence="14">Odorant receptor</fullName>
    </recommendedName>
</protein>
<keyword evidence="3" id="KW-0716">Sensory transduction</keyword>
<dbReference type="AlphaFoldDB" id="A0A084VS80"/>
<organism evidence="11">
    <name type="scientific">Anopheles sinensis</name>
    <name type="common">Mosquito</name>
    <dbReference type="NCBI Taxonomy" id="74873"/>
    <lineage>
        <taxon>Eukaryota</taxon>
        <taxon>Metazoa</taxon>
        <taxon>Ecdysozoa</taxon>
        <taxon>Arthropoda</taxon>
        <taxon>Hexapoda</taxon>
        <taxon>Insecta</taxon>
        <taxon>Pterygota</taxon>
        <taxon>Neoptera</taxon>
        <taxon>Endopterygota</taxon>
        <taxon>Diptera</taxon>
        <taxon>Nematocera</taxon>
        <taxon>Culicoidea</taxon>
        <taxon>Culicidae</taxon>
        <taxon>Anophelinae</taxon>
        <taxon>Anopheles</taxon>
    </lineage>
</organism>
<evidence type="ECO:0008006" key="14">
    <source>
        <dbReference type="Google" id="ProtNLM"/>
    </source>
</evidence>
<evidence type="ECO:0000313" key="13">
    <source>
        <dbReference type="Proteomes" id="UP000030765"/>
    </source>
</evidence>
<name>A0A084VS80_ANOSI</name>
<sequence length="381" mass="44458">MTSLNSEAKFQRLKSLISRHMEYNGVNIIREDWRVSFRTFVCATFVLMQPFVNISSFLYYSHSLDMLTENLSLGCSGIQLVVRTYFYLCQRDLCRNVIREIGEQRLLLGLPDNERMEQLFCKSFDWMARYYWIMHASYLSAITFIAMALVIPDPKKHGLPLAYRLPLLPPDEQDLYWYITFAYHVGLILMAIHYLVPIDGMMMVSLFSARTRVHALKVLLEELDEKIGLSEWQRTEHLEANLNRIIELHVSIRRFTRLINNSYQLHYFTVFGTICFVLCLSVNLIVVTPKNSIYNYLLASICQLFVGCYFGNLLLIENDSLSSCVYCIRWYRMTIAQQKKILILITNTQPDLQVSALFLPVNMASFVTIIRAAYSFFTVIH</sequence>
<evidence type="ECO:0000256" key="10">
    <source>
        <dbReference type="SAM" id="Phobius"/>
    </source>
</evidence>
<dbReference type="PANTHER" id="PTHR21137:SF35">
    <property type="entry name" value="ODORANT RECEPTOR 19A-RELATED"/>
    <property type="match status" value="1"/>
</dbReference>
<dbReference type="GO" id="GO:0005549">
    <property type="term" value="F:odorant binding"/>
    <property type="evidence" value="ECO:0007669"/>
    <property type="project" value="InterPro"/>
</dbReference>
<reference evidence="12" key="2">
    <citation type="submission" date="2020-05" db="UniProtKB">
        <authorList>
            <consortium name="EnsemblMetazoa"/>
        </authorList>
    </citation>
    <scope>IDENTIFICATION</scope>
</reference>
<feature type="transmembrane region" description="Helical" evidence="10">
    <location>
        <begin position="293"/>
        <end position="316"/>
    </location>
</feature>
<keyword evidence="9" id="KW-0807">Transducer</keyword>
<evidence type="ECO:0000256" key="5">
    <source>
        <dbReference type="ARBA" id="ARBA00022725"/>
    </source>
</evidence>
<keyword evidence="2" id="KW-1003">Cell membrane</keyword>
<reference evidence="11 13" key="1">
    <citation type="journal article" date="2014" name="BMC Genomics">
        <title>Genome sequence of Anopheles sinensis provides insight into genetics basis of mosquito competence for malaria parasites.</title>
        <authorList>
            <person name="Zhou D."/>
            <person name="Zhang D."/>
            <person name="Ding G."/>
            <person name="Shi L."/>
            <person name="Hou Q."/>
            <person name="Ye Y."/>
            <person name="Xu Y."/>
            <person name="Zhou H."/>
            <person name="Xiong C."/>
            <person name="Li S."/>
            <person name="Yu J."/>
            <person name="Hong S."/>
            <person name="Yu X."/>
            <person name="Zou P."/>
            <person name="Chen C."/>
            <person name="Chang X."/>
            <person name="Wang W."/>
            <person name="Lv Y."/>
            <person name="Sun Y."/>
            <person name="Ma L."/>
            <person name="Shen B."/>
            <person name="Zhu C."/>
        </authorList>
    </citation>
    <scope>NUCLEOTIDE SEQUENCE [LARGE SCALE GENOMIC DNA]</scope>
</reference>
<accession>A0A084VS80</accession>
<gene>
    <name evidence="11" type="ORF">ZHAS_00008347</name>
</gene>
<keyword evidence="7 10" id="KW-0472">Membrane</keyword>
<dbReference type="GO" id="GO:0004984">
    <property type="term" value="F:olfactory receptor activity"/>
    <property type="evidence" value="ECO:0007669"/>
    <property type="project" value="InterPro"/>
</dbReference>
<evidence type="ECO:0000256" key="6">
    <source>
        <dbReference type="ARBA" id="ARBA00022989"/>
    </source>
</evidence>
<evidence type="ECO:0000256" key="8">
    <source>
        <dbReference type="ARBA" id="ARBA00023170"/>
    </source>
</evidence>
<evidence type="ECO:0000256" key="1">
    <source>
        <dbReference type="ARBA" id="ARBA00004651"/>
    </source>
</evidence>
<dbReference type="VEuPathDB" id="VectorBase:ASIS011151"/>
<dbReference type="PANTHER" id="PTHR21137">
    <property type="entry name" value="ODORANT RECEPTOR"/>
    <property type="match status" value="1"/>
</dbReference>
<evidence type="ECO:0000256" key="3">
    <source>
        <dbReference type="ARBA" id="ARBA00022606"/>
    </source>
</evidence>
<evidence type="ECO:0000256" key="7">
    <source>
        <dbReference type="ARBA" id="ARBA00023136"/>
    </source>
</evidence>
<evidence type="ECO:0000313" key="11">
    <source>
        <dbReference type="EMBL" id="KFB40824.1"/>
    </source>
</evidence>
<dbReference type="EnsemblMetazoa" id="ASIC008347-RA">
    <property type="protein sequence ID" value="ASIC008347-PA"/>
    <property type="gene ID" value="ASIC008347"/>
</dbReference>
<feature type="transmembrane region" description="Helical" evidence="10">
    <location>
        <begin position="265"/>
        <end position="287"/>
    </location>
</feature>
<dbReference type="EMBL" id="ATLV01015841">
    <property type="status" value="NOT_ANNOTATED_CDS"/>
    <property type="molecule type" value="Genomic_DNA"/>
</dbReference>
<keyword evidence="4 10" id="KW-0812">Transmembrane</keyword>
<dbReference type="Proteomes" id="UP000030765">
    <property type="component" value="Unassembled WGS sequence"/>
</dbReference>
<evidence type="ECO:0000256" key="9">
    <source>
        <dbReference type="ARBA" id="ARBA00023224"/>
    </source>
</evidence>
<keyword evidence="5" id="KW-0552">Olfaction</keyword>
<dbReference type="EMBL" id="KE525037">
    <property type="protein sequence ID" value="KFB40824.1"/>
    <property type="molecule type" value="Genomic_DNA"/>
</dbReference>